<reference evidence="1 2" key="1">
    <citation type="journal article" date="2019" name="Commun. Biol.">
        <title>The bagworm genome reveals a unique fibroin gene that provides high tensile strength.</title>
        <authorList>
            <person name="Kono N."/>
            <person name="Nakamura H."/>
            <person name="Ohtoshi R."/>
            <person name="Tomita M."/>
            <person name="Numata K."/>
            <person name="Arakawa K."/>
        </authorList>
    </citation>
    <scope>NUCLEOTIDE SEQUENCE [LARGE SCALE GENOMIC DNA]</scope>
</reference>
<gene>
    <name evidence="1" type="ORF">EVAR_5770_1</name>
</gene>
<accession>A0A4C1T7T1</accession>
<sequence length="115" mass="13211">MKVVFDNNLIPPHILEIKNPDRQTDRQDRRTDNEAIVQTFLLSLTTITHTPREANERHLAIGAGVFPNARRVRTTASSSGRDRRKLGPFAFQSSPRYPRVFMFVTVNTAYLIRSM</sequence>
<protein>
    <submittedName>
        <fullName evidence="1">Uncharacterized protein</fullName>
    </submittedName>
</protein>
<dbReference type="Proteomes" id="UP000299102">
    <property type="component" value="Unassembled WGS sequence"/>
</dbReference>
<comment type="caution">
    <text evidence="1">The sequence shown here is derived from an EMBL/GenBank/DDBJ whole genome shotgun (WGS) entry which is preliminary data.</text>
</comment>
<proteinExistence type="predicted"/>
<keyword evidence="2" id="KW-1185">Reference proteome</keyword>
<evidence type="ECO:0000313" key="2">
    <source>
        <dbReference type="Proteomes" id="UP000299102"/>
    </source>
</evidence>
<organism evidence="1 2">
    <name type="scientific">Eumeta variegata</name>
    <name type="common">Bagworm moth</name>
    <name type="synonym">Eumeta japonica</name>
    <dbReference type="NCBI Taxonomy" id="151549"/>
    <lineage>
        <taxon>Eukaryota</taxon>
        <taxon>Metazoa</taxon>
        <taxon>Ecdysozoa</taxon>
        <taxon>Arthropoda</taxon>
        <taxon>Hexapoda</taxon>
        <taxon>Insecta</taxon>
        <taxon>Pterygota</taxon>
        <taxon>Neoptera</taxon>
        <taxon>Endopterygota</taxon>
        <taxon>Lepidoptera</taxon>
        <taxon>Glossata</taxon>
        <taxon>Ditrysia</taxon>
        <taxon>Tineoidea</taxon>
        <taxon>Psychidae</taxon>
        <taxon>Oiketicinae</taxon>
        <taxon>Eumeta</taxon>
    </lineage>
</organism>
<name>A0A4C1T7T1_EUMVA</name>
<dbReference type="EMBL" id="BGZK01000035">
    <property type="protein sequence ID" value="GBP09341.1"/>
    <property type="molecule type" value="Genomic_DNA"/>
</dbReference>
<evidence type="ECO:0000313" key="1">
    <source>
        <dbReference type="EMBL" id="GBP09341.1"/>
    </source>
</evidence>
<dbReference type="AlphaFoldDB" id="A0A4C1T7T1"/>